<dbReference type="AlphaFoldDB" id="A0AAD0RQ84"/>
<reference evidence="2 3" key="1">
    <citation type="submission" date="2018-08" db="EMBL/GenBank/DDBJ databases">
        <title>Whole Genome Sequences of Two Pseudoalteromonas piscicida Strains, DE1-A and DE2-A, which Exhibit Strong Antibacterial Activity against Vibrio vulnificus.</title>
        <authorList>
            <person name="Richards G.P."/>
            <person name="Needleman D.S."/>
            <person name="Watson M.A."/>
            <person name="Polson S.W."/>
        </authorList>
    </citation>
    <scope>NUCLEOTIDE SEQUENCE [LARGE SCALE GENOMIC DNA]</scope>
    <source>
        <strain evidence="2 3">DE2-A</strain>
    </source>
</reference>
<dbReference type="Pfam" id="PF11319">
    <property type="entry name" value="VasI"/>
    <property type="match status" value="1"/>
</dbReference>
<feature type="chain" id="PRO_5041987063" evidence="1">
    <location>
        <begin position="24"/>
        <end position="256"/>
    </location>
</feature>
<dbReference type="InterPro" id="IPR017738">
    <property type="entry name" value="T6SS-assoc_VCA0118"/>
</dbReference>
<dbReference type="Proteomes" id="UP000258102">
    <property type="component" value="Chromosome 1"/>
</dbReference>
<evidence type="ECO:0000313" key="3">
    <source>
        <dbReference type="Proteomes" id="UP000258102"/>
    </source>
</evidence>
<dbReference type="KEGG" id="ppis:B1L02_06140"/>
<dbReference type="RefSeq" id="WP_088530313.1">
    <property type="nucleotide sequence ID" value="NZ_CP021646.1"/>
</dbReference>
<dbReference type="EMBL" id="CP031761">
    <property type="protein sequence ID" value="AXR02648.1"/>
    <property type="molecule type" value="Genomic_DNA"/>
</dbReference>
<organism evidence="2 3">
    <name type="scientific">Pseudoalteromonas piscicida</name>
    <dbReference type="NCBI Taxonomy" id="43662"/>
    <lineage>
        <taxon>Bacteria</taxon>
        <taxon>Pseudomonadati</taxon>
        <taxon>Pseudomonadota</taxon>
        <taxon>Gammaproteobacteria</taxon>
        <taxon>Alteromonadales</taxon>
        <taxon>Pseudoalteromonadaceae</taxon>
        <taxon>Pseudoalteromonas</taxon>
    </lineage>
</organism>
<evidence type="ECO:0000313" key="2">
    <source>
        <dbReference type="EMBL" id="AXR02648.1"/>
    </source>
</evidence>
<gene>
    <name evidence="2" type="ORF">D0511_11635</name>
</gene>
<keyword evidence="1" id="KW-0732">Signal</keyword>
<protein>
    <submittedName>
        <fullName evidence="2">Uncharacterized protein</fullName>
    </submittedName>
</protein>
<evidence type="ECO:0000256" key="1">
    <source>
        <dbReference type="SAM" id="SignalP"/>
    </source>
</evidence>
<sequence length="256" mass="28477">MLSFKPNTAYQILLLLYAANTQAAINKTEFSKCANNTSSLDRLACYDELAQKSGFVSTVKETKRTEGDWRIFTQINPLDDTKTITLSLIASNGSNILGNPISFYVRCKSGKTEVYINWNHYLGSEAIVTTRVGSKSAETSNWSLSTDKKASFAQNSMSLLRDITSSNQFVAQITPYNESPVTAVFNTTGLKTALSPILETCNWKIDVPPTEPFVVSGAQMKDFKKAMQEIKLRLGESSKEYQQMLQTYNSIKVAQK</sequence>
<accession>A0AAD0RQ84</accession>
<proteinExistence type="predicted"/>
<feature type="signal peptide" evidence="1">
    <location>
        <begin position="1"/>
        <end position="23"/>
    </location>
</feature>
<name>A0AAD0RQ84_PSEO7</name>